<accession>A0A418MYJ8</accession>
<feature type="compositionally biased region" description="Acidic residues" evidence="5">
    <location>
        <begin position="369"/>
        <end position="378"/>
    </location>
</feature>
<feature type="chain" id="PRO_5019135951" evidence="6">
    <location>
        <begin position="22"/>
        <end position="492"/>
    </location>
</feature>
<name>A0A418MYJ8_9ACTN</name>
<dbReference type="InterPro" id="IPR059100">
    <property type="entry name" value="TSP3_bac"/>
</dbReference>
<dbReference type="Proteomes" id="UP000283832">
    <property type="component" value="Unassembled WGS sequence"/>
</dbReference>
<gene>
    <name evidence="7" type="ORF">D2L64_07105</name>
</gene>
<protein>
    <submittedName>
        <fullName evidence="7">Uncharacterized protein</fullName>
    </submittedName>
</protein>
<keyword evidence="4" id="KW-0106">Calcium</keyword>
<reference evidence="7 8" key="1">
    <citation type="submission" date="2018-08" db="EMBL/GenBank/DDBJ databases">
        <title>Jishengella sp. nov., isolated from a root of Azadirachta indica A. Juss. var. siamensis Valenton.</title>
        <authorList>
            <person name="Kuncharoen N."/>
            <person name="Tanasupawat S."/>
            <person name="Kudo T."/>
            <person name="Ohkuma M."/>
        </authorList>
    </citation>
    <scope>NUCLEOTIDE SEQUENCE [LARGE SCALE GENOMIC DNA]</scope>
    <source>
        <strain evidence="7 8">AZ1-13</strain>
    </source>
</reference>
<comment type="subcellular location">
    <subcellularLocation>
        <location evidence="1">Secreted</location>
    </subcellularLocation>
</comment>
<evidence type="ECO:0000256" key="4">
    <source>
        <dbReference type="ARBA" id="ARBA00022837"/>
    </source>
</evidence>
<evidence type="ECO:0000256" key="3">
    <source>
        <dbReference type="ARBA" id="ARBA00022729"/>
    </source>
</evidence>
<comment type="caution">
    <text evidence="7">The sequence shown here is derived from an EMBL/GenBank/DDBJ whole genome shotgun (WGS) entry which is preliminary data.</text>
</comment>
<sequence length="492" mass="52279">MAMFVAPLFAIPLALTATASAASADKPTEAPERTRLAYARICDPTGCYLSWRVADSDQDGFSDADELAAGTDPHDPQSTPSLQLAVELASVNKLPSFAYGRGSFIAFPAEILKLREEATNLPAIGIFAMPVRQDAYTRLGIDLKQFDELKLSVRRDGVAIGRGKNSQTVGDPLAGGLLTPFATHFVEYEPGVTGQSPVAYGGVVKTERGGWFDDFDYKLHYADGSRDVVDLVPGGSVREHFNADGSRGNTILHQYEERGEAGDLYIEEHTRVVDAHGRLVSETTSKSHSTKGNSDTWLETTYHVYDKDGKEIGTIKVEAVIFHSSTYTSGSQTITTCDAAGSCDDGINMYYDPDANDPAGGGAGHGDDGSDDGGDDGNGDGSGHGDPENDHGYVDPDYSGDVVSVLSGSGGLTRIFGTNITPVRNWTPKYADGTIPENKLTGIIYVDDTANAYNTVFSEPRISGAQPEHVPGLSQPWLNGPPPNPGGCNGLC</sequence>
<keyword evidence="3 6" id="KW-0732">Signal</keyword>
<organism evidence="7 8">
    <name type="scientific">Micromonospora radicis</name>
    <dbReference type="NCBI Taxonomy" id="1894971"/>
    <lineage>
        <taxon>Bacteria</taxon>
        <taxon>Bacillati</taxon>
        <taxon>Actinomycetota</taxon>
        <taxon>Actinomycetes</taxon>
        <taxon>Micromonosporales</taxon>
        <taxon>Micromonosporaceae</taxon>
        <taxon>Micromonospora</taxon>
    </lineage>
</organism>
<evidence type="ECO:0000256" key="5">
    <source>
        <dbReference type="SAM" id="MobiDB-lite"/>
    </source>
</evidence>
<dbReference type="AlphaFoldDB" id="A0A418MYJ8"/>
<dbReference type="Pfam" id="PF18884">
    <property type="entry name" value="TSP3_bac"/>
    <property type="match status" value="1"/>
</dbReference>
<evidence type="ECO:0000313" key="8">
    <source>
        <dbReference type="Proteomes" id="UP000283832"/>
    </source>
</evidence>
<feature type="compositionally biased region" description="Basic and acidic residues" evidence="5">
    <location>
        <begin position="383"/>
        <end position="394"/>
    </location>
</feature>
<evidence type="ECO:0000313" key="7">
    <source>
        <dbReference type="EMBL" id="RIV40078.1"/>
    </source>
</evidence>
<keyword evidence="8" id="KW-1185">Reference proteome</keyword>
<feature type="signal peptide" evidence="6">
    <location>
        <begin position="1"/>
        <end position="21"/>
    </location>
</feature>
<proteinExistence type="predicted"/>
<feature type="region of interest" description="Disordered" evidence="5">
    <location>
        <begin position="354"/>
        <end position="398"/>
    </location>
</feature>
<keyword evidence="2" id="KW-0964">Secreted</keyword>
<evidence type="ECO:0000256" key="1">
    <source>
        <dbReference type="ARBA" id="ARBA00004613"/>
    </source>
</evidence>
<evidence type="ECO:0000256" key="2">
    <source>
        <dbReference type="ARBA" id="ARBA00022525"/>
    </source>
</evidence>
<dbReference type="EMBL" id="QXEC01000004">
    <property type="protein sequence ID" value="RIV40078.1"/>
    <property type="molecule type" value="Genomic_DNA"/>
</dbReference>
<evidence type="ECO:0000256" key="6">
    <source>
        <dbReference type="SAM" id="SignalP"/>
    </source>
</evidence>